<dbReference type="Proteomes" id="UP000266723">
    <property type="component" value="Unassembled WGS sequence"/>
</dbReference>
<proteinExistence type="predicted"/>
<protein>
    <submittedName>
        <fullName evidence="1">Uncharacterized protein</fullName>
    </submittedName>
</protein>
<sequence>MRIHETRVHRKNYVPTENIPRTLPTQSVPRRWTKGSIEFSGYGKDFGKDIRKLRFRKGLVVIFVEDLRISGSRSWRHPIQETCTTLFALPQLNRVVTEPKHSSEFLYVVDIEGLKTDYSSKGEEDAYKVCRASIGCVPPLEIPIRRFAFRC</sequence>
<keyword evidence="2" id="KW-1185">Reference proteome</keyword>
<evidence type="ECO:0000313" key="1">
    <source>
        <dbReference type="EMBL" id="KAF3548627.1"/>
    </source>
</evidence>
<evidence type="ECO:0000313" key="2">
    <source>
        <dbReference type="Proteomes" id="UP000266723"/>
    </source>
</evidence>
<reference evidence="1 2" key="1">
    <citation type="journal article" date="2020" name="BMC Genomics">
        <title>Intraspecific diversification of the crop wild relative Brassica cretica Lam. using demographic model selection.</title>
        <authorList>
            <person name="Kioukis A."/>
            <person name="Michalopoulou V.A."/>
            <person name="Briers L."/>
            <person name="Pirintsos S."/>
            <person name="Studholme D.J."/>
            <person name="Pavlidis P."/>
            <person name="Sarris P.F."/>
        </authorList>
    </citation>
    <scope>NUCLEOTIDE SEQUENCE [LARGE SCALE GENOMIC DNA]</scope>
    <source>
        <strain evidence="2">cv. PFS-1207/04</strain>
    </source>
</reference>
<name>A0ABQ7CBX9_BRACR</name>
<accession>A0ABQ7CBX9</accession>
<dbReference type="EMBL" id="QGKV02000832">
    <property type="protein sequence ID" value="KAF3548627.1"/>
    <property type="molecule type" value="Genomic_DNA"/>
</dbReference>
<comment type="caution">
    <text evidence="1">The sequence shown here is derived from an EMBL/GenBank/DDBJ whole genome shotgun (WGS) entry which is preliminary data.</text>
</comment>
<gene>
    <name evidence="1" type="ORF">DY000_02004780</name>
</gene>
<organism evidence="1 2">
    <name type="scientific">Brassica cretica</name>
    <name type="common">Mustard</name>
    <dbReference type="NCBI Taxonomy" id="69181"/>
    <lineage>
        <taxon>Eukaryota</taxon>
        <taxon>Viridiplantae</taxon>
        <taxon>Streptophyta</taxon>
        <taxon>Embryophyta</taxon>
        <taxon>Tracheophyta</taxon>
        <taxon>Spermatophyta</taxon>
        <taxon>Magnoliopsida</taxon>
        <taxon>eudicotyledons</taxon>
        <taxon>Gunneridae</taxon>
        <taxon>Pentapetalae</taxon>
        <taxon>rosids</taxon>
        <taxon>malvids</taxon>
        <taxon>Brassicales</taxon>
        <taxon>Brassicaceae</taxon>
        <taxon>Brassiceae</taxon>
        <taxon>Brassica</taxon>
    </lineage>
</organism>